<name>A0A2N3RHM1_9XANT</name>
<dbReference type="EMBL" id="PHKV01000004">
    <property type="protein sequence ID" value="PKV11989.1"/>
    <property type="molecule type" value="Genomic_DNA"/>
</dbReference>
<proteinExistence type="predicted"/>
<accession>A0A2N3RHM1</accession>
<dbReference type="AlphaFoldDB" id="A0A2N3RHM1"/>
<comment type="caution">
    <text evidence="1">The sequence shown here is derived from an EMBL/GenBank/DDBJ whole genome shotgun (WGS) entry which is preliminary data.</text>
</comment>
<protein>
    <submittedName>
        <fullName evidence="1">Uncharacterized protein</fullName>
    </submittedName>
</protein>
<gene>
    <name evidence="1" type="ORF">XpruCFBP8353_14055</name>
    <name evidence="2" type="ORF">XpruCFBP8354_14040</name>
</gene>
<evidence type="ECO:0000313" key="3">
    <source>
        <dbReference type="Proteomes" id="UP000233720"/>
    </source>
</evidence>
<dbReference type="EMBL" id="PHKW01000004">
    <property type="protein sequence ID" value="PKV16265.1"/>
    <property type="molecule type" value="Genomic_DNA"/>
</dbReference>
<organism evidence="1 3">
    <name type="scientific">Xanthomonas prunicola</name>
    <dbReference type="NCBI Taxonomy" id="2053930"/>
    <lineage>
        <taxon>Bacteria</taxon>
        <taxon>Pseudomonadati</taxon>
        <taxon>Pseudomonadota</taxon>
        <taxon>Gammaproteobacteria</taxon>
        <taxon>Lysobacterales</taxon>
        <taxon>Lysobacteraceae</taxon>
        <taxon>Xanthomonas</taxon>
    </lineage>
</organism>
<evidence type="ECO:0000313" key="2">
    <source>
        <dbReference type="EMBL" id="PKV16265.1"/>
    </source>
</evidence>
<dbReference type="Proteomes" id="UP000233748">
    <property type="component" value="Unassembled WGS sequence"/>
</dbReference>
<evidence type="ECO:0000313" key="4">
    <source>
        <dbReference type="Proteomes" id="UP000233748"/>
    </source>
</evidence>
<keyword evidence="4" id="KW-1185">Reference proteome</keyword>
<reference evidence="3 4" key="1">
    <citation type="submission" date="2017-11" db="EMBL/GenBank/DDBJ databases">
        <title>Xanthomonas prunicola sp. nov., a novel pathogen that affects nectarine (Prunus persica var. nectarine) trees.</title>
        <authorList>
            <person name="Lopez M."/>
            <person name="Lopez-Soriano P."/>
            <person name="Garita-Cambronero J."/>
            <person name="Beltran C."/>
            <person name="Taghouti G."/>
            <person name="Portier P."/>
            <person name="Cubero J."/>
            <person name="Fischer-Le Saux M."/>
            <person name="Marco-Noales E."/>
        </authorList>
    </citation>
    <scope>NUCLEOTIDE SEQUENCE [LARGE SCALE GENOMIC DNA]</scope>
    <source>
        <strain evidence="1 3">CFBP8353</strain>
        <strain evidence="2 4">CFBP8354</strain>
    </source>
</reference>
<sequence length="102" mass="11169">MPLKFNRTTAGQRIGDALNMLECVHHTAFGVGDHSPTMISWHVTLQALKLRNMGLSVGDFVAKEILDAWTDVVGAKAKWRIGVQIAINQSHTHCVAEGLYAT</sequence>
<dbReference type="RefSeq" id="WP_101363778.1">
    <property type="nucleotide sequence ID" value="NZ_PHKV01000004.1"/>
</dbReference>
<dbReference type="Proteomes" id="UP000233720">
    <property type="component" value="Unassembled WGS sequence"/>
</dbReference>
<evidence type="ECO:0000313" key="1">
    <source>
        <dbReference type="EMBL" id="PKV11989.1"/>
    </source>
</evidence>